<keyword evidence="2" id="KW-0472">Membrane</keyword>
<evidence type="ECO:0000256" key="1">
    <source>
        <dbReference type="SAM" id="MobiDB-lite"/>
    </source>
</evidence>
<evidence type="ECO:0000313" key="3">
    <source>
        <dbReference type="EMBL" id="GHJ90139.1"/>
    </source>
</evidence>
<feature type="region of interest" description="Disordered" evidence="1">
    <location>
        <begin position="565"/>
        <end position="588"/>
    </location>
</feature>
<keyword evidence="2" id="KW-0812">Transmembrane</keyword>
<feature type="transmembrane region" description="Helical" evidence="2">
    <location>
        <begin position="99"/>
        <end position="119"/>
    </location>
</feature>
<feature type="compositionally biased region" description="Basic and acidic residues" evidence="1">
    <location>
        <begin position="63"/>
        <end position="88"/>
    </location>
</feature>
<keyword evidence="2" id="KW-1133">Transmembrane helix</keyword>
<reference evidence="3" key="1">
    <citation type="submission" date="2020-07" db="EMBL/GenBank/DDBJ databases">
        <title>Draft Genome Sequence of a Deep-Sea Yeast, Naganishia (Cryptococcus) liquefaciens strain N6.</title>
        <authorList>
            <person name="Han Y.W."/>
            <person name="Kajitani R."/>
            <person name="Morimoto H."/>
            <person name="Parhat M."/>
            <person name="Tsubouchi H."/>
            <person name="Bakenova O."/>
            <person name="Ogata M."/>
            <person name="Argunhan B."/>
            <person name="Aoki R."/>
            <person name="Kajiwara S."/>
            <person name="Itoh T."/>
            <person name="Iwasaki H."/>
        </authorList>
    </citation>
    <scope>NUCLEOTIDE SEQUENCE</scope>
    <source>
        <strain evidence="3">N6</strain>
    </source>
</reference>
<dbReference type="OrthoDB" id="2588456at2759"/>
<feature type="transmembrane region" description="Helical" evidence="2">
    <location>
        <begin position="33"/>
        <end position="51"/>
    </location>
</feature>
<feature type="compositionally biased region" description="Polar residues" evidence="1">
    <location>
        <begin position="694"/>
        <end position="713"/>
    </location>
</feature>
<feature type="compositionally biased region" description="Basic and acidic residues" evidence="1">
    <location>
        <begin position="565"/>
        <end position="583"/>
    </location>
</feature>
<sequence>MQNPALLQHGPAATMLVPHDPLKPHSASSIPPTFILVILCIVIGIPSYLVYQGAFKTTEDSLENKIQKPDESHSAAAGEKKEKKRDVDDPAPPLDLQDLQGLGGLVGLAALIVMAFALFPEELNTMLGGLTPSLSAFSSSASLPVVPPGTPPIPPDNPTMGVPTYEDESRLSDREYFAEEGILPSWVEDLPEEQWYEHKSTKEIMLTCRIKPWLCDEDGLPVIKRSKPKRTRMPHTRVIQETRSTNAIVTDAAVLGTPDTPTISKQHVSFLEQHMAVLRTQPILMLPYDEDSVIDMTRAVIILLLVSPIPLLYAFGELLYNAGLVEDKARREDKKLGLERRAEKEYTSNENRAAVAKAKVRRYKDEIKQLEAADDLQHGWRDEFLKRPWWAGSNWKPDEAMVEKSKRLWRKERQTGMPAYDFEDGDVNKPRRRDVNARAFKLDFEAEMEEAKAQRHEAENEKILAKYPKDQAAKDEHPFRGLTNTLWYKSDRSGEERARDGEAKRDGTAGEVETRVNLNLKVDEARDKYRRMTKDRDRGVKESVRRNQAKIDPIAGYWKREGEIEQKEREESRWTSNRYKDPDPTSEYYNRGITKIERLDKRARRLKEDLEPKWEKEEIKDEEAVRMTWKLSPADARARFEKQVTRLEPDKVEHWLKRLQKKRDRNEHEEVYLDVLREDWQKRNRKMEERRAKLQSSQQRQQTAAHAGAQTNAPDAGTATPAKPKGFFAKALDKVGKA</sequence>
<comment type="caution">
    <text evidence="3">The sequence shown here is derived from an EMBL/GenBank/DDBJ whole genome shotgun (WGS) entry which is preliminary data.</text>
</comment>
<dbReference type="AlphaFoldDB" id="A0A8H3U1L0"/>
<gene>
    <name evidence="3" type="ORF">NliqN6_6541</name>
</gene>
<feature type="region of interest" description="Disordered" evidence="1">
    <location>
        <begin position="686"/>
        <end position="725"/>
    </location>
</feature>
<protein>
    <submittedName>
        <fullName evidence="3">Uncharacterized protein</fullName>
    </submittedName>
</protein>
<proteinExistence type="predicted"/>
<evidence type="ECO:0000313" key="4">
    <source>
        <dbReference type="Proteomes" id="UP000620104"/>
    </source>
</evidence>
<dbReference type="EMBL" id="BLZA01000057">
    <property type="protein sequence ID" value="GHJ90139.1"/>
    <property type="molecule type" value="Genomic_DNA"/>
</dbReference>
<organism evidence="3 4">
    <name type="scientific">Naganishia liquefaciens</name>
    <dbReference type="NCBI Taxonomy" id="104408"/>
    <lineage>
        <taxon>Eukaryota</taxon>
        <taxon>Fungi</taxon>
        <taxon>Dikarya</taxon>
        <taxon>Basidiomycota</taxon>
        <taxon>Agaricomycotina</taxon>
        <taxon>Tremellomycetes</taxon>
        <taxon>Filobasidiales</taxon>
        <taxon>Filobasidiaceae</taxon>
        <taxon>Naganishia</taxon>
    </lineage>
</organism>
<feature type="region of interest" description="Disordered" evidence="1">
    <location>
        <begin position="63"/>
        <end position="95"/>
    </location>
</feature>
<name>A0A8H3U1L0_9TREE</name>
<dbReference type="Proteomes" id="UP000620104">
    <property type="component" value="Unassembled WGS sequence"/>
</dbReference>
<accession>A0A8H3U1L0</accession>
<evidence type="ECO:0000256" key="2">
    <source>
        <dbReference type="SAM" id="Phobius"/>
    </source>
</evidence>
<keyword evidence="4" id="KW-1185">Reference proteome</keyword>